<evidence type="ECO:0000256" key="7">
    <source>
        <dbReference type="ARBA" id="ARBA00022989"/>
    </source>
</evidence>
<evidence type="ECO:0000259" key="11">
    <source>
        <dbReference type="Pfam" id="PF16192"/>
    </source>
</evidence>
<feature type="transmembrane region" description="Helical" evidence="9">
    <location>
        <begin position="422"/>
        <end position="445"/>
    </location>
</feature>
<evidence type="ECO:0000256" key="8">
    <source>
        <dbReference type="ARBA" id="ARBA00023136"/>
    </source>
</evidence>
<proteinExistence type="inferred from homology"/>
<feature type="transmembrane region" description="Helical" evidence="9">
    <location>
        <begin position="109"/>
        <end position="128"/>
    </location>
</feature>
<feature type="transmembrane region" description="Helical" evidence="9">
    <location>
        <begin position="159"/>
        <end position="176"/>
    </location>
</feature>
<dbReference type="GO" id="GO:0000030">
    <property type="term" value="F:mannosyltransferase activity"/>
    <property type="evidence" value="ECO:0007669"/>
    <property type="project" value="InterPro"/>
</dbReference>
<evidence type="ECO:0000256" key="4">
    <source>
        <dbReference type="ARBA" id="ARBA00022676"/>
    </source>
</evidence>
<feature type="transmembrane region" description="Helical" evidence="9">
    <location>
        <begin position="12"/>
        <end position="30"/>
    </location>
</feature>
<keyword evidence="5" id="KW-0808">Transferase</keyword>
<dbReference type="InterPro" id="IPR027005">
    <property type="entry name" value="PMT-like"/>
</dbReference>
<dbReference type="InterPro" id="IPR003342">
    <property type="entry name" value="ArnT-like_N"/>
</dbReference>
<feature type="transmembrane region" description="Helical" evidence="9">
    <location>
        <begin position="247"/>
        <end position="266"/>
    </location>
</feature>
<dbReference type="GO" id="GO:0012505">
    <property type="term" value="C:endomembrane system"/>
    <property type="evidence" value="ECO:0007669"/>
    <property type="project" value="UniProtKB-SubCell"/>
</dbReference>
<dbReference type="InterPro" id="IPR032421">
    <property type="entry name" value="PMT_4TMC"/>
</dbReference>
<accession>A0A6J6BCR5</accession>
<evidence type="ECO:0000256" key="6">
    <source>
        <dbReference type="ARBA" id="ARBA00022692"/>
    </source>
</evidence>
<dbReference type="GO" id="GO:0016020">
    <property type="term" value="C:membrane"/>
    <property type="evidence" value="ECO:0007669"/>
    <property type="project" value="InterPro"/>
</dbReference>
<keyword evidence="4" id="KW-0328">Glycosyltransferase</keyword>
<comment type="subcellular location">
    <subcellularLocation>
        <location evidence="1">Endomembrane system</location>
        <topology evidence="1">Multi-pass membrane protein</topology>
    </subcellularLocation>
</comment>
<comment type="pathway">
    <text evidence="2">Protein modification; protein glycosylation.</text>
</comment>
<evidence type="ECO:0000256" key="1">
    <source>
        <dbReference type="ARBA" id="ARBA00004127"/>
    </source>
</evidence>
<dbReference type="PANTHER" id="PTHR10050:SF46">
    <property type="entry name" value="PROTEIN O-MANNOSYL-TRANSFERASE 2"/>
    <property type="match status" value="1"/>
</dbReference>
<dbReference type="Pfam" id="PF02366">
    <property type="entry name" value="PMT"/>
    <property type="match status" value="1"/>
</dbReference>
<protein>
    <submittedName>
        <fullName evidence="12">Unannotated protein</fullName>
    </submittedName>
</protein>
<evidence type="ECO:0000313" key="12">
    <source>
        <dbReference type="EMBL" id="CAB4536199.1"/>
    </source>
</evidence>
<dbReference type="PANTHER" id="PTHR10050">
    <property type="entry name" value="DOLICHYL-PHOSPHATE-MANNOSE--PROTEIN MANNOSYLTRANSFERASE"/>
    <property type="match status" value="1"/>
</dbReference>
<feature type="domain" description="ArnT-like N-terminal" evidence="10">
    <location>
        <begin position="98"/>
        <end position="263"/>
    </location>
</feature>
<evidence type="ECO:0000256" key="9">
    <source>
        <dbReference type="SAM" id="Phobius"/>
    </source>
</evidence>
<dbReference type="AlphaFoldDB" id="A0A6J6BCR5"/>
<evidence type="ECO:0000313" key="13">
    <source>
        <dbReference type="EMBL" id="CAB4606874.1"/>
    </source>
</evidence>
<feature type="transmembrane region" description="Helical" evidence="9">
    <location>
        <begin position="375"/>
        <end position="392"/>
    </location>
</feature>
<sequence length="496" mass="56023">MTKLIASLRRIAEGYGIWLIMLLAAALRFINLGYPRKLVFDETYYVKDALTLGSLGYEGSWPADPNGQFEAGNTNIFSSDPAYVVHPPLGKWIIWLGIKALGADNSVGWRYSVAILGLASVWLIYLVAKRLFESKLWGQVAALLLAVDGHAIVLSRTGLLDGILAFFVILAFYFLLRDREQLRLRLFARPWLIAAAVSLGLASAVKWSGLYYLAFFCVYVVLSDILIERRTYYAANSEPFNWVSRLFVRGGATALITLPVAFVTYLSSWTGWLVTSGGYYRNFDAAEVKLPAAFEWLPAPLQALWHYHLQAYGFHVNLSTPHNYQANPFGWLLMLRPTSFFYEGTAFGATNPTTGALCQDPSGCSSAVTALGNPAIWWFGVFALVALAVYWVRTRNRTSGLILLGLGAGYLPWLTLLNRTTFQFYSVVFLPFTILAIVFVLRKYLHETENRERAQKTILAYLGLVLVFSAFFLTIWLGIETPYWWWRLHMWIPSWI</sequence>
<feature type="transmembrane region" description="Helical" evidence="9">
    <location>
        <begin position="399"/>
        <end position="416"/>
    </location>
</feature>
<feature type="transmembrane region" description="Helical" evidence="9">
    <location>
        <begin position="188"/>
        <end position="204"/>
    </location>
</feature>
<keyword evidence="7 9" id="KW-1133">Transmembrane helix</keyword>
<evidence type="ECO:0000259" key="10">
    <source>
        <dbReference type="Pfam" id="PF02366"/>
    </source>
</evidence>
<comment type="similarity">
    <text evidence="3">Belongs to the glycosyltransferase 39 family.</text>
</comment>
<gene>
    <name evidence="12" type="ORF">UFOPK1410_00474</name>
    <name evidence="13" type="ORF">UFOPK1855_00172</name>
</gene>
<organism evidence="12">
    <name type="scientific">freshwater metagenome</name>
    <dbReference type="NCBI Taxonomy" id="449393"/>
    <lineage>
        <taxon>unclassified sequences</taxon>
        <taxon>metagenomes</taxon>
        <taxon>ecological metagenomes</taxon>
    </lineage>
</organism>
<dbReference type="EMBL" id="CAEZUW010000014">
    <property type="protein sequence ID" value="CAB4606874.1"/>
    <property type="molecule type" value="Genomic_DNA"/>
</dbReference>
<dbReference type="GO" id="GO:0006493">
    <property type="term" value="P:protein O-linked glycosylation"/>
    <property type="evidence" value="ECO:0007669"/>
    <property type="project" value="InterPro"/>
</dbReference>
<dbReference type="EMBL" id="CAEZSH010000042">
    <property type="protein sequence ID" value="CAB4536199.1"/>
    <property type="molecule type" value="Genomic_DNA"/>
</dbReference>
<evidence type="ECO:0000256" key="3">
    <source>
        <dbReference type="ARBA" id="ARBA00007222"/>
    </source>
</evidence>
<dbReference type="UniPathway" id="UPA00378"/>
<feature type="transmembrane region" description="Helical" evidence="9">
    <location>
        <begin position="210"/>
        <end position="227"/>
    </location>
</feature>
<feature type="transmembrane region" description="Helical" evidence="9">
    <location>
        <begin position="457"/>
        <end position="479"/>
    </location>
</feature>
<evidence type="ECO:0000256" key="5">
    <source>
        <dbReference type="ARBA" id="ARBA00022679"/>
    </source>
</evidence>
<feature type="domain" description="Protein O-mannosyl-transferase C-terminal four TM" evidence="11">
    <location>
        <begin position="301"/>
        <end position="495"/>
    </location>
</feature>
<dbReference type="Pfam" id="PF16192">
    <property type="entry name" value="PMT_4TMC"/>
    <property type="match status" value="1"/>
</dbReference>
<keyword evidence="6 9" id="KW-0812">Transmembrane</keyword>
<evidence type="ECO:0000256" key="2">
    <source>
        <dbReference type="ARBA" id="ARBA00004922"/>
    </source>
</evidence>
<reference evidence="12" key="1">
    <citation type="submission" date="2020-05" db="EMBL/GenBank/DDBJ databases">
        <authorList>
            <person name="Chiriac C."/>
            <person name="Salcher M."/>
            <person name="Ghai R."/>
            <person name="Kavagutti S V."/>
        </authorList>
    </citation>
    <scope>NUCLEOTIDE SEQUENCE</scope>
</reference>
<keyword evidence="8 9" id="KW-0472">Membrane</keyword>
<name>A0A6J6BCR5_9ZZZZ</name>